<accession>A0A2P2PFG0</accession>
<name>A0A2P2PFG0_RHIMU</name>
<organism evidence="1">
    <name type="scientific">Rhizophora mucronata</name>
    <name type="common">Asiatic mangrove</name>
    <dbReference type="NCBI Taxonomy" id="61149"/>
    <lineage>
        <taxon>Eukaryota</taxon>
        <taxon>Viridiplantae</taxon>
        <taxon>Streptophyta</taxon>
        <taxon>Embryophyta</taxon>
        <taxon>Tracheophyta</taxon>
        <taxon>Spermatophyta</taxon>
        <taxon>Magnoliopsida</taxon>
        <taxon>eudicotyledons</taxon>
        <taxon>Gunneridae</taxon>
        <taxon>Pentapetalae</taxon>
        <taxon>rosids</taxon>
        <taxon>fabids</taxon>
        <taxon>Malpighiales</taxon>
        <taxon>Rhizophoraceae</taxon>
        <taxon>Rhizophora</taxon>
    </lineage>
</organism>
<sequence length="13" mass="1465">MVRETGKASRENS</sequence>
<reference evidence="1" key="1">
    <citation type="submission" date="2018-02" db="EMBL/GenBank/DDBJ databases">
        <title>Rhizophora mucronata_Transcriptome.</title>
        <authorList>
            <person name="Meera S.P."/>
            <person name="Sreeshan A."/>
            <person name="Augustine A."/>
        </authorList>
    </citation>
    <scope>NUCLEOTIDE SEQUENCE</scope>
    <source>
        <tissue evidence="1">Leaf</tissue>
    </source>
</reference>
<protein>
    <submittedName>
        <fullName evidence="1">Uncharacterized protein</fullName>
    </submittedName>
</protein>
<evidence type="ECO:0000313" key="1">
    <source>
        <dbReference type="EMBL" id="MBX53476.1"/>
    </source>
</evidence>
<proteinExistence type="predicted"/>
<dbReference type="EMBL" id="GGEC01072992">
    <property type="protein sequence ID" value="MBX53476.1"/>
    <property type="molecule type" value="Transcribed_RNA"/>
</dbReference>